<evidence type="ECO:0000259" key="3">
    <source>
        <dbReference type="Pfam" id="PF16220"/>
    </source>
</evidence>
<feature type="domain" description="FecR protein" evidence="2">
    <location>
        <begin position="117"/>
        <end position="209"/>
    </location>
</feature>
<accession>A0ABT9PQ05</accession>
<protein>
    <submittedName>
        <fullName evidence="4">Transmembrane sensor</fullName>
    </submittedName>
</protein>
<dbReference type="EMBL" id="JAUSRF010000003">
    <property type="protein sequence ID" value="MDP9836552.1"/>
    <property type="molecule type" value="Genomic_DNA"/>
</dbReference>
<keyword evidence="1" id="KW-0472">Membrane</keyword>
<dbReference type="RefSeq" id="WP_306832347.1">
    <property type="nucleotide sequence ID" value="NZ_JAUSRF010000003.1"/>
</dbReference>
<dbReference type="PANTHER" id="PTHR30273">
    <property type="entry name" value="PERIPLASMIC SIGNAL SENSOR AND SIGMA FACTOR ACTIVATOR FECR-RELATED"/>
    <property type="match status" value="1"/>
</dbReference>
<keyword evidence="1" id="KW-1133">Transmembrane helix</keyword>
<dbReference type="InterPro" id="IPR012373">
    <property type="entry name" value="Ferrdict_sens_TM"/>
</dbReference>
<dbReference type="Proteomes" id="UP001241472">
    <property type="component" value="Unassembled WGS sequence"/>
</dbReference>
<reference evidence="4 5" key="1">
    <citation type="submission" date="2023-07" db="EMBL/GenBank/DDBJ databases">
        <title>Sorghum-associated microbial communities from plants grown in Nebraska, USA.</title>
        <authorList>
            <person name="Schachtman D."/>
        </authorList>
    </citation>
    <scope>NUCLEOTIDE SEQUENCE [LARGE SCALE GENOMIC DNA]</scope>
    <source>
        <strain evidence="4 5">DS1307</strain>
    </source>
</reference>
<evidence type="ECO:0000313" key="4">
    <source>
        <dbReference type="EMBL" id="MDP9836552.1"/>
    </source>
</evidence>
<keyword evidence="1 4" id="KW-0812">Transmembrane</keyword>
<dbReference type="Gene3D" id="2.60.120.1440">
    <property type="match status" value="1"/>
</dbReference>
<evidence type="ECO:0000313" key="5">
    <source>
        <dbReference type="Proteomes" id="UP001241472"/>
    </source>
</evidence>
<proteinExistence type="predicted"/>
<evidence type="ECO:0000256" key="1">
    <source>
        <dbReference type="SAM" id="Phobius"/>
    </source>
</evidence>
<sequence>MTRHDQIDEELLEEAMDWFLRLREPSRSSSDEQDFTAWIRRSPLHQAAWTKACRTWEVMGETSPVNMPEWQNLRQPRYARPRGIGRRMIIGAGLAALAACLIAIVVGPTILMRSQADYMTATAQVRRVTLEDGTIVDLSATSAIAVDFSDDGRRVKILSGEAFFDVKPDPSRPFIVNVGGELDITVVGTAFDVNVTPQLATVQLAHGAVDLSAPKNGARMKLRPGDFASLDRDSGHLSKSSVDVDAIASWRDGKLFVQDVPISSVVATLQRYHPAWITVASGELGARRVTGLYDLSDPDRALEALVSPYGASVHHVSPYLRVLSLF</sequence>
<dbReference type="InterPro" id="IPR032623">
    <property type="entry name" value="FecR_N"/>
</dbReference>
<dbReference type="PANTHER" id="PTHR30273:SF2">
    <property type="entry name" value="PROTEIN FECR"/>
    <property type="match status" value="1"/>
</dbReference>
<feature type="transmembrane region" description="Helical" evidence="1">
    <location>
        <begin position="89"/>
        <end position="111"/>
    </location>
</feature>
<dbReference type="InterPro" id="IPR006860">
    <property type="entry name" value="FecR"/>
</dbReference>
<dbReference type="Pfam" id="PF16220">
    <property type="entry name" value="DUF4880"/>
    <property type="match status" value="1"/>
</dbReference>
<evidence type="ECO:0000259" key="2">
    <source>
        <dbReference type="Pfam" id="PF04773"/>
    </source>
</evidence>
<feature type="domain" description="FecR N-terminal" evidence="3">
    <location>
        <begin position="13"/>
        <end position="54"/>
    </location>
</feature>
<dbReference type="Pfam" id="PF04773">
    <property type="entry name" value="FecR"/>
    <property type="match status" value="1"/>
</dbReference>
<organism evidence="4 5">
    <name type="scientific">Neorhizobium huautlense</name>
    <dbReference type="NCBI Taxonomy" id="67774"/>
    <lineage>
        <taxon>Bacteria</taxon>
        <taxon>Pseudomonadati</taxon>
        <taxon>Pseudomonadota</taxon>
        <taxon>Alphaproteobacteria</taxon>
        <taxon>Hyphomicrobiales</taxon>
        <taxon>Rhizobiaceae</taxon>
        <taxon>Rhizobium/Agrobacterium group</taxon>
        <taxon>Neorhizobium</taxon>
    </lineage>
</organism>
<dbReference type="PIRSF" id="PIRSF018266">
    <property type="entry name" value="FecR"/>
    <property type="match status" value="1"/>
</dbReference>
<keyword evidence="5" id="KW-1185">Reference proteome</keyword>
<comment type="caution">
    <text evidence="4">The sequence shown here is derived from an EMBL/GenBank/DDBJ whole genome shotgun (WGS) entry which is preliminary data.</text>
</comment>
<name>A0ABT9PQ05_9HYPH</name>
<gene>
    <name evidence="4" type="ORF">J2T09_001296</name>
</gene>